<evidence type="ECO:0000256" key="3">
    <source>
        <dbReference type="ARBA" id="ARBA00022692"/>
    </source>
</evidence>
<dbReference type="PRINTS" id="PR00259">
    <property type="entry name" value="TMFOUR"/>
</dbReference>
<dbReference type="PANTHER" id="PTHR19282:SF515">
    <property type="entry name" value="TETRASPANIN"/>
    <property type="match status" value="1"/>
</dbReference>
<comment type="similarity">
    <text evidence="2 6">Belongs to the tetraspanin (TM4SF) family.</text>
</comment>
<reference evidence="7 8" key="1">
    <citation type="journal article" date="2013" name="Nature">
        <title>The genomes of four tapeworm species reveal adaptations to parasitism.</title>
        <authorList>
            <person name="Tsai I.J."/>
            <person name="Zarowiecki M."/>
            <person name="Holroyd N."/>
            <person name="Garciarrubio A."/>
            <person name="Sanchez-Flores A."/>
            <person name="Brooks K.L."/>
            <person name="Tracey A."/>
            <person name="Bobes R.J."/>
            <person name="Fragoso G."/>
            <person name="Sciutto E."/>
            <person name="Aslett M."/>
            <person name="Beasley H."/>
            <person name="Bennett H.M."/>
            <person name="Cai J."/>
            <person name="Camicia F."/>
            <person name="Clark R."/>
            <person name="Cucher M."/>
            <person name="De Silva N."/>
            <person name="Day T.A."/>
            <person name="Deplazes P."/>
            <person name="Estrada K."/>
            <person name="Fernandez C."/>
            <person name="Holland P.W."/>
            <person name="Hou J."/>
            <person name="Hu S."/>
            <person name="Huckvale T."/>
            <person name="Hung S.S."/>
            <person name="Kamenetzky L."/>
            <person name="Keane J.A."/>
            <person name="Kiss F."/>
            <person name="Koziol U."/>
            <person name="Lambert O."/>
            <person name="Liu K."/>
            <person name="Luo X."/>
            <person name="Luo Y."/>
            <person name="Macchiaroli N."/>
            <person name="Nichol S."/>
            <person name="Paps J."/>
            <person name="Parkinson J."/>
            <person name="Pouchkina-Stantcheva N."/>
            <person name="Riddiford N."/>
            <person name="Rosenzvit M."/>
            <person name="Salinas G."/>
            <person name="Wasmuth J.D."/>
            <person name="Zamanian M."/>
            <person name="Zheng Y."/>
            <person name="Cai X."/>
            <person name="Soberon X."/>
            <person name="Olson P.D."/>
            <person name="Laclette J.P."/>
            <person name="Brehm K."/>
            <person name="Berriman M."/>
            <person name="Garciarrubio A."/>
            <person name="Bobes R.J."/>
            <person name="Fragoso G."/>
            <person name="Sanchez-Flores A."/>
            <person name="Estrada K."/>
            <person name="Cevallos M.A."/>
            <person name="Morett E."/>
            <person name="Gonzalez V."/>
            <person name="Portillo T."/>
            <person name="Ochoa-Leyva A."/>
            <person name="Jose M.V."/>
            <person name="Sciutto E."/>
            <person name="Landa A."/>
            <person name="Jimenez L."/>
            <person name="Valdes V."/>
            <person name="Carrero J.C."/>
            <person name="Larralde C."/>
            <person name="Morales-Montor J."/>
            <person name="Limon-Lason J."/>
            <person name="Soberon X."/>
            <person name="Laclette J.P."/>
        </authorList>
    </citation>
    <scope>NUCLEOTIDE SEQUENCE [LARGE SCALE GENOMIC DNA]</scope>
</reference>
<keyword evidence="3 6" id="KW-0812">Transmembrane</keyword>
<evidence type="ECO:0000256" key="4">
    <source>
        <dbReference type="ARBA" id="ARBA00022989"/>
    </source>
</evidence>
<dbReference type="OrthoDB" id="9993879at2759"/>
<evidence type="ECO:0000256" key="6">
    <source>
        <dbReference type="RuleBase" id="RU361218"/>
    </source>
</evidence>
<dbReference type="PIRSF" id="PIRSF002419">
    <property type="entry name" value="Tetraspanin"/>
    <property type="match status" value="1"/>
</dbReference>
<keyword evidence="4 6" id="KW-1133">Transmembrane helix</keyword>
<dbReference type="PANTHER" id="PTHR19282">
    <property type="entry name" value="TETRASPANIN"/>
    <property type="match status" value="1"/>
</dbReference>
<dbReference type="EMBL" id="LK028577">
    <property type="protein sequence ID" value="CDS17440.1"/>
    <property type="molecule type" value="Genomic_DNA"/>
</dbReference>
<name>A0A068WBH9_ECHGR</name>
<dbReference type="WBParaSite" id="EgrG_001019200">
    <property type="protein sequence ID" value="EgrG_001019200"/>
    <property type="gene ID" value="EgrG_001019200"/>
</dbReference>
<dbReference type="Pfam" id="PF00335">
    <property type="entry name" value="Tetraspanin"/>
    <property type="match status" value="1"/>
</dbReference>
<feature type="transmembrane region" description="Helical" evidence="6">
    <location>
        <begin position="82"/>
        <end position="101"/>
    </location>
</feature>
<organism evidence="7">
    <name type="scientific">Echinococcus granulosus</name>
    <name type="common">Hydatid tapeworm</name>
    <dbReference type="NCBI Taxonomy" id="6210"/>
    <lineage>
        <taxon>Eukaryota</taxon>
        <taxon>Metazoa</taxon>
        <taxon>Spiralia</taxon>
        <taxon>Lophotrochozoa</taxon>
        <taxon>Platyhelminthes</taxon>
        <taxon>Cestoda</taxon>
        <taxon>Eucestoda</taxon>
        <taxon>Cyclophyllidea</taxon>
        <taxon>Taeniidae</taxon>
        <taxon>Echinococcus</taxon>
        <taxon>Echinococcus granulosus group</taxon>
    </lineage>
</organism>
<comment type="subcellular location">
    <subcellularLocation>
        <location evidence="1 6">Membrane</location>
        <topology evidence="1 6">Multi-pass membrane protein</topology>
    </subcellularLocation>
</comment>
<feature type="transmembrane region" description="Helical" evidence="6">
    <location>
        <begin position="40"/>
        <end position="62"/>
    </location>
</feature>
<gene>
    <name evidence="7" type="ORF">EgrG_001019200</name>
</gene>
<evidence type="ECO:0000313" key="7">
    <source>
        <dbReference type="EMBL" id="CDS17440.1"/>
    </source>
</evidence>
<dbReference type="Gene3D" id="1.10.1450.10">
    <property type="entry name" value="Tetraspanin"/>
    <property type="match status" value="1"/>
</dbReference>
<dbReference type="Proteomes" id="UP000492820">
    <property type="component" value="Unassembled WGS sequence"/>
</dbReference>
<evidence type="ECO:0000256" key="5">
    <source>
        <dbReference type="ARBA" id="ARBA00023136"/>
    </source>
</evidence>
<evidence type="ECO:0000256" key="2">
    <source>
        <dbReference type="ARBA" id="ARBA00006840"/>
    </source>
</evidence>
<feature type="transmembrane region" description="Helical" evidence="6">
    <location>
        <begin position="245"/>
        <end position="270"/>
    </location>
</feature>
<feature type="transmembrane region" description="Helical" evidence="6">
    <location>
        <begin position="113"/>
        <end position="136"/>
    </location>
</feature>
<dbReference type="InterPro" id="IPR018499">
    <property type="entry name" value="Tetraspanin/Peripherin"/>
</dbReference>
<protein>
    <recommendedName>
        <fullName evidence="6">Tetraspanin</fullName>
    </recommendedName>
</protein>
<dbReference type="GO" id="GO:0005886">
    <property type="term" value="C:plasma membrane"/>
    <property type="evidence" value="ECO:0007669"/>
    <property type="project" value="TreeGrafter"/>
</dbReference>
<evidence type="ECO:0000313" key="9">
    <source>
        <dbReference type="WBParaSite" id="EgrG_001019200"/>
    </source>
</evidence>
<dbReference type="AlphaFoldDB" id="A0A068WBH9"/>
<dbReference type="InterPro" id="IPR008952">
    <property type="entry name" value="Tetraspanin_EC2_sf"/>
</dbReference>
<reference evidence="7" key="2">
    <citation type="submission" date="2014-06" db="EMBL/GenBank/DDBJ databases">
        <authorList>
            <person name="Aslett M."/>
        </authorList>
    </citation>
    <scope>NUCLEOTIDE SEQUENCE</scope>
</reference>
<evidence type="ECO:0000313" key="8">
    <source>
        <dbReference type="Proteomes" id="UP000492820"/>
    </source>
</evidence>
<reference evidence="9" key="3">
    <citation type="submission" date="2020-10" db="UniProtKB">
        <authorList>
            <consortium name="WormBaseParasite"/>
        </authorList>
    </citation>
    <scope>IDENTIFICATION</scope>
</reference>
<evidence type="ECO:0000256" key="1">
    <source>
        <dbReference type="ARBA" id="ARBA00004141"/>
    </source>
</evidence>
<keyword evidence="5 6" id="KW-0472">Membrane</keyword>
<accession>A0A068WBH9</accession>
<proteinExistence type="inferred from homology"/>
<dbReference type="InterPro" id="IPR000301">
    <property type="entry name" value="Tetraspanin_animals"/>
</dbReference>
<sequence length="278" mass="30704">MKQSDSRIQHDRLLNESSQSNGKKGKALCCSLSSSWIKTFLIFFTSIITAIALAFIGLGIYLSLVRSPILPLLLGETAYVNTYLLICIGILLIVVCVFGFVAISKNDTPFLKLYATILALALILQFCAAAAAVIYYKLAYGWNADALILKMNNEYHLADTDTTRAVDDLQKQFHCCGARNYRDWHGTGFEIKSRIPLNKSSTIPSVVPSSCCIGPHAECGRIIHPSNIYYKGCMSAITDELNSTLFIICIVLLALAVVELIGMILACCYWRAPKYTYS</sequence>
<dbReference type="SUPFAM" id="SSF48652">
    <property type="entry name" value="Tetraspanin"/>
    <property type="match status" value="1"/>
</dbReference>